<dbReference type="Gene3D" id="3.40.50.2000">
    <property type="entry name" value="Glycogen Phosphorylase B"/>
    <property type="match status" value="2"/>
</dbReference>
<dbReference type="CDD" id="cd03808">
    <property type="entry name" value="GT4_CapM-like"/>
    <property type="match status" value="1"/>
</dbReference>
<accession>A0AA41WTQ0</accession>
<dbReference type="GO" id="GO:0016758">
    <property type="term" value="F:hexosyltransferase activity"/>
    <property type="evidence" value="ECO:0007669"/>
    <property type="project" value="TreeGrafter"/>
</dbReference>
<dbReference type="Pfam" id="PF00534">
    <property type="entry name" value="Glycos_transf_1"/>
    <property type="match status" value="1"/>
</dbReference>
<evidence type="ECO:0000313" key="4">
    <source>
        <dbReference type="Proteomes" id="UP001162793"/>
    </source>
</evidence>
<dbReference type="PANTHER" id="PTHR45947">
    <property type="entry name" value="SULFOQUINOVOSYL TRANSFERASE SQD2"/>
    <property type="match status" value="1"/>
</dbReference>
<dbReference type="InterPro" id="IPR001296">
    <property type="entry name" value="Glyco_trans_1"/>
</dbReference>
<evidence type="ECO:0000313" key="3">
    <source>
        <dbReference type="EMBL" id="MCP1172644.1"/>
    </source>
</evidence>
<keyword evidence="4" id="KW-1185">Reference proteome</keyword>
<dbReference type="Proteomes" id="UP001162793">
    <property type="component" value="Unassembled WGS sequence"/>
</dbReference>
<dbReference type="PANTHER" id="PTHR45947:SF3">
    <property type="entry name" value="SULFOQUINOVOSYL TRANSFERASE SQD2"/>
    <property type="match status" value="1"/>
</dbReference>
<feature type="domain" description="Glycosyltransferase subfamily 4-like N-terminal" evidence="2">
    <location>
        <begin position="81"/>
        <end position="241"/>
    </location>
</feature>
<sequence length="446" mass="48067">MRKSNWRHCKRSVRHTEVVCTMAEVSQLYTRAESYNYELPLLTKSETPRSSYAGLESPICPVPPPLSPPPRIAYLITNAEIGGAQTHVADLLNGLRDRIDAVVLAGGEGPLFTSAQASGAKTVQLSLLDNTLSPWRALAAFKQLIGALRATRPDLIHAHSAKASALGRVAGWLLGIPVVYTVHGFAFKAAAPARQRIVARLIEWLLAPLTARMICVAQAELAMAETLPISPARVQVIHNGIADSTHLATPGAPVRRVVMVARLRAPKRADTLIRAFARAALPDCELILAGEGPQLASLQALADTLAPGRVRLYGGVTDIPALLASAQIFALASDHEGFPISVLEAMRARLPVIASDLPGIREQLADGGCGCLIPGSDEQLWASVLAGLAGNREQRETLGNCARERWERHFGVAPMANATWQVYQRVLADKKQAHPRQHPSKQARNE</sequence>
<name>A0AA41WTQ0_9RALS</name>
<dbReference type="SUPFAM" id="SSF53756">
    <property type="entry name" value="UDP-Glycosyltransferase/glycogen phosphorylase"/>
    <property type="match status" value="1"/>
</dbReference>
<proteinExistence type="predicted"/>
<dbReference type="Pfam" id="PF13439">
    <property type="entry name" value="Glyco_transf_4"/>
    <property type="match status" value="1"/>
</dbReference>
<protein>
    <submittedName>
        <fullName evidence="3">Glycosyltransferase family 4 protein</fullName>
    </submittedName>
</protein>
<dbReference type="EMBL" id="JAMYWC010000003">
    <property type="protein sequence ID" value="MCP1172644.1"/>
    <property type="molecule type" value="Genomic_DNA"/>
</dbReference>
<dbReference type="InterPro" id="IPR028098">
    <property type="entry name" value="Glyco_trans_4-like_N"/>
</dbReference>
<evidence type="ECO:0000259" key="1">
    <source>
        <dbReference type="Pfam" id="PF00534"/>
    </source>
</evidence>
<feature type="domain" description="Glycosyl transferase family 1" evidence="1">
    <location>
        <begin position="256"/>
        <end position="405"/>
    </location>
</feature>
<evidence type="ECO:0000259" key="2">
    <source>
        <dbReference type="Pfam" id="PF13439"/>
    </source>
</evidence>
<organism evidence="3 4">
    <name type="scientific">Ralstonia chuxiongensis</name>
    <dbReference type="NCBI Taxonomy" id="2957504"/>
    <lineage>
        <taxon>Bacteria</taxon>
        <taxon>Pseudomonadati</taxon>
        <taxon>Pseudomonadota</taxon>
        <taxon>Betaproteobacteria</taxon>
        <taxon>Burkholderiales</taxon>
        <taxon>Burkholderiaceae</taxon>
        <taxon>Ralstonia</taxon>
    </lineage>
</organism>
<gene>
    <name evidence="3" type="ORF">NKG59_09755</name>
</gene>
<dbReference type="InterPro" id="IPR050194">
    <property type="entry name" value="Glycosyltransferase_grp1"/>
</dbReference>
<dbReference type="RefSeq" id="WP_253536565.1">
    <property type="nucleotide sequence ID" value="NZ_JAMYWC010000003.1"/>
</dbReference>
<reference evidence="4" key="1">
    <citation type="journal article" date="2023" name="Front. Microbiol.">
        <title>Ralstonia chuxiongensis sp. nov., Ralstonia mojiangensis sp. nov., and Ralstonia soli sp. nov., isolated from tobacco fields, are three novel species in the family Burkholderiaceae.</title>
        <authorList>
            <person name="Lu C.H."/>
            <person name="Zhang Y.Y."/>
            <person name="Jiang N."/>
            <person name="Chen W."/>
            <person name="Shao X."/>
            <person name="Zhao Z.M."/>
            <person name="Lu W.L."/>
            <person name="Hu X."/>
            <person name="Xi Y.X."/>
            <person name="Zou S.Y."/>
            <person name="Wei Q.J."/>
            <person name="Lin Z.L."/>
            <person name="Gong L."/>
            <person name="Gai X.T."/>
            <person name="Zhang L.Q."/>
            <person name="Li J.Y."/>
            <person name="Jin Y."/>
            <person name="Xia Z.Y."/>
        </authorList>
    </citation>
    <scope>NUCLEOTIDE SEQUENCE [LARGE SCALE GENOMIC DNA]</scope>
    <source>
        <strain evidence="4">21YRMH01-3</strain>
    </source>
</reference>
<dbReference type="AlphaFoldDB" id="A0AA41WTQ0"/>
<comment type="caution">
    <text evidence="3">The sequence shown here is derived from an EMBL/GenBank/DDBJ whole genome shotgun (WGS) entry which is preliminary data.</text>
</comment>